<feature type="compositionally biased region" description="Acidic residues" evidence="1">
    <location>
        <begin position="568"/>
        <end position="577"/>
    </location>
</feature>
<evidence type="ECO:0000313" key="2">
    <source>
        <dbReference type="EMBL" id="KAF5391888.1"/>
    </source>
</evidence>
<dbReference type="Proteomes" id="UP000518752">
    <property type="component" value="Unassembled WGS sequence"/>
</dbReference>
<organism evidence="2 3">
    <name type="scientific">Collybiopsis confluens</name>
    <dbReference type="NCBI Taxonomy" id="2823264"/>
    <lineage>
        <taxon>Eukaryota</taxon>
        <taxon>Fungi</taxon>
        <taxon>Dikarya</taxon>
        <taxon>Basidiomycota</taxon>
        <taxon>Agaricomycotina</taxon>
        <taxon>Agaricomycetes</taxon>
        <taxon>Agaricomycetidae</taxon>
        <taxon>Agaricales</taxon>
        <taxon>Marasmiineae</taxon>
        <taxon>Omphalotaceae</taxon>
        <taxon>Collybiopsis</taxon>
    </lineage>
</organism>
<feature type="compositionally biased region" description="Low complexity" evidence="1">
    <location>
        <begin position="549"/>
        <end position="559"/>
    </location>
</feature>
<protein>
    <submittedName>
        <fullName evidence="2">Uncharacterized protein</fullName>
    </submittedName>
</protein>
<reference evidence="2 3" key="1">
    <citation type="journal article" date="2020" name="ISME J.">
        <title>Uncovering the hidden diversity of litter-decomposition mechanisms in mushroom-forming fungi.</title>
        <authorList>
            <person name="Floudas D."/>
            <person name="Bentzer J."/>
            <person name="Ahren D."/>
            <person name="Johansson T."/>
            <person name="Persson P."/>
            <person name="Tunlid A."/>
        </authorList>
    </citation>
    <scope>NUCLEOTIDE SEQUENCE [LARGE SCALE GENOMIC DNA]</scope>
    <source>
        <strain evidence="2 3">CBS 406.79</strain>
    </source>
</reference>
<feature type="region of interest" description="Disordered" evidence="1">
    <location>
        <begin position="297"/>
        <end position="454"/>
    </location>
</feature>
<feature type="region of interest" description="Disordered" evidence="1">
    <location>
        <begin position="1"/>
        <end position="43"/>
    </location>
</feature>
<dbReference type="OrthoDB" id="2507795at2759"/>
<feature type="compositionally biased region" description="Polar residues" evidence="1">
    <location>
        <begin position="126"/>
        <end position="139"/>
    </location>
</feature>
<keyword evidence="3" id="KW-1185">Reference proteome</keyword>
<evidence type="ECO:0000313" key="3">
    <source>
        <dbReference type="Proteomes" id="UP000518752"/>
    </source>
</evidence>
<gene>
    <name evidence="2" type="ORF">D9757_001706</name>
</gene>
<comment type="caution">
    <text evidence="2">The sequence shown here is derived from an EMBL/GenBank/DDBJ whole genome shotgun (WGS) entry which is preliminary data.</text>
</comment>
<sequence length="595" mass="64929">MSVPTTSGESAHPDPVSPHAASEESVSHVEAAVPSGGVDLTATGTDYVYVEITTQEDHTRGEETSHSDELVTEVSAPSDGVDNEFDSAAHGHDSSVDEQTGLAEPQSEFQEEQAGSSMQGHLEPAATTSELQEEYSTLENDPHEISEGVYIDPPPAVLLSFATLEHPDVWLFNQPSLSDPSSSTTDPISYAVLLSDQPTLYYEPLSSVFDALRNDAELPQFADLSQGELVLDAYDLQLCVSEDNVFARETSIHDLNVLHDGSDLSGPLRLRLQLNTPRFIVRYRMLQDQNLRLNLAGVNEDNTGDGSHVNPTSENQDHETDNPEGVVLEYPQEQEQSTENSLQDEQYTTQEFDETQPQLGAKEADLENASDSAQQRSANLVSNSATDEDNVVAVSYDDDSHREFDEADASDLDEPYEDAQNDAEDEAQDAPDLNGEGPFEALENDDGSNEQAEFQEETYKLGSPIAEYENENDDSSIVGTGNSIVPDVPLESQLVTESDNNVSEEVYQGEDLYYDDNVDAEWDGTEYEDEVADDVEGTVITSSADHESASVQSSATLSSRHSKRSIDDVEEGEEEDLNAVTSIHSSPGSKRARVE</sequence>
<dbReference type="InterPro" id="IPR018822">
    <property type="entry name" value="UPF0646"/>
</dbReference>
<dbReference type="Pfam" id="PF10336">
    <property type="entry name" value="DUF2420"/>
    <property type="match status" value="1"/>
</dbReference>
<feature type="compositionally biased region" description="Acidic residues" evidence="1">
    <location>
        <begin position="405"/>
        <end position="429"/>
    </location>
</feature>
<accession>A0A8H5HYS8</accession>
<feature type="compositionally biased region" description="Polar residues" evidence="1">
    <location>
        <begin position="579"/>
        <end position="588"/>
    </location>
</feature>
<proteinExistence type="predicted"/>
<feature type="compositionally biased region" description="Basic and acidic residues" evidence="1">
    <location>
        <begin position="55"/>
        <end position="69"/>
    </location>
</feature>
<dbReference type="AlphaFoldDB" id="A0A8H5HYS8"/>
<feature type="compositionally biased region" description="Polar residues" evidence="1">
    <location>
        <begin position="369"/>
        <end position="385"/>
    </location>
</feature>
<name>A0A8H5HYS8_9AGAR</name>
<dbReference type="EMBL" id="JAACJN010000008">
    <property type="protein sequence ID" value="KAF5391888.1"/>
    <property type="molecule type" value="Genomic_DNA"/>
</dbReference>
<feature type="compositionally biased region" description="Acidic residues" evidence="1">
    <location>
        <begin position="442"/>
        <end position="454"/>
    </location>
</feature>
<feature type="compositionally biased region" description="Polar residues" evidence="1">
    <location>
        <begin position="300"/>
        <end position="314"/>
    </location>
</feature>
<feature type="compositionally biased region" description="Polar residues" evidence="1">
    <location>
        <begin position="333"/>
        <end position="358"/>
    </location>
</feature>
<feature type="region of interest" description="Disordered" evidence="1">
    <location>
        <begin position="542"/>
        <end position="595"/>
    </location>
</feature>
<feature type="region of interest" description="Disordered" evidence="1">
    <location>
        <begin position="55"/>
        <end position="139"/>
    </location>
</feature>
<evidence type="ECO:0000256" key="1">
    <source>
        <dbReference type="SAM" id="MobiDB-lite"/>
    </source>
</evidence>